<dbReference type="PANTHER" id="PTHR38041:SF1">
    <property type="entry name" value="CHORISMATE MUTASE"/>
    <property type="match status" value="1"/>
</dbReference>
<dbReference type="PANTHER" id="PTHR38041">
    <property type="entry name" value="CHORISMATE MUTASE"/>
    <property type="match status" value="1"/>
</dbReference>
<evidence type="ECO:0000313" key="5">
    <source>
        <dbReference type="Proteomes" id="UP000786693"/>
    </source>
</evidence>
<dbReference type="Proteomes" id="UP000786693">
    <property type="component" value="Unassembled WGS sequence"/>
</dbReference>
<evidence type="ECO:0000259" key="3">
    <source>
        <dbReference type="PROSITE" id="PS51168"/>
    </source>
</evidence>
<dbReference type="Gene3D" id="1.20.59.10">
    <property type="entry name" value="Chorismate mutase"/>
    <property type="match status" value="1"/>
</dbReference>
<dbReference type="InterPro" id="IPR036979">
    <property type="entry name" value="CM_dom_sf"/>
</dbReference>
<keyword evidence="5" id="KW-1185">Reference proteome</keyword>
<dbReference type="EMBL" id="BPFH01000001">
    <property type="protein sequence ID" value="GIT94021.1"/>
    <property type="molecule type" value="Genomic_DNA"/>
</dbReference>
<keyword evidence="2" id="KW-0413">Isomerase</keyword>
<dbReference type="InterPro" id="IPR036263">
    <property type="entry name" value="Chorismate_II_sf"/>
</dbReference>
<sequence length="136" mass="14497">MTHARGLPPSRSVADFGTREGHVACPLQKDRPMTRPAPDMLTTLAQCRAGIDAIDQELMTLLAERQAHVDAVMAIKARDGIAANTRARVTEVIDGAKRSAVQKGLDPALAETLWTAMVEHFIAKEEAVIGTGGAQA</sequence>
<dbReference type="PROSITE" id="PS51168">
    <property type="entry name" value="CHORISMATE_MUT_2"/>
    <property type="match status" value="1"/>
</dbReference>
<name>A0ABQ4NI94_9RHOB</name>
<evidence type="ECO:0000313" key="4">
    <source>
        <dbReference type="EMBL" id="GIT94021.1"/>
    </source>
</evidence>
<dbReference type="InterPro" id="IPR051331">
    <property type="entry name" value="Chorismate_mutase-related"/>
</dbReference>
<evidence type="ECO:0000256" key="1">
    <source>
        <dbReference type="ARBA" id="ARBA00012404"/>
    </source>
</evidence>
<accession>A0ABQ4NI94</accession>
<proteinExistence type="predicted"/>
<dbReference type="SMART" id="SM00830">
    <property type="entry name" value="CM_2"/>
    <property type="match status" value="1"/>
</dbReference>
<comment type="caution">
    <text evidence="4">The sequence shown here is derived from an EMBL/GenBank/DDBJ whole genome shotgun (WGS) entry which is preliminary data.</text>
</comment>
<feature type="domain" description="Chorismate mutase" evidence="3">
    <location>
        <begin position="38"/>
        <end position="129"/>
    </location>
</feature>
<organism evidence="4 5">
    <name type="scientific">Jannaschia pagri</name>
    <dbReference type="NCBI Taxonomy" id="2829797"/>
    <lineage>
        <taxon>Bacteria</taxon>
        <taxon>Pseudomonadati</taxon>
        <taxon>Pseudomonadota</taxon>
        <taxon>Alphaproteobacteria</taxon>
        <taxon>Rhodobacterales</taxon>
        <taxon>Roseobacteraceae</taxon>
        <taxon>Jannaschia</taxon>
    </lineage>
</organism>
<evidence type="ECO:0000256" key="2">
    <source>
        <dbReference type="ARBA" id="ARBA00023235"/>
    </source>
</evidence>
<dbReference type="Pfam" id="PF01817">
    <property type="entry name" value="CM_2"/>
    <property type="match status" value="1"/>
</dbReference>
<reference evidence="4 5" key="1">
    <citation type="submission" date="2021-05" db="EMBL/GenBank/DDBJ databases">
        <title>Bacteria Genome sequencing.</title>
        <authorList>
            <person name="Takabe Y."/>
            <person name="Nakajima Y."/>
            <person name="Suzuki S."/>
            <person name="Shiozaki T."/>
        </authorList>
    </citation>
    <scope>NUCLEOTIDE SEQUENCE [LARGE SCALE GENOMIC DNA]</scope>
    <source>
        <strain evidence="4 5">AI_62</strain>
    </source>
</reference>
<dbReference type="EC" id="5.4.99.5" evidence="1"/>
<protein>
    <recommendedName>
        <fullName evidence="1">chorismate mutase</fullName>
        <ecNumber evidence="1">5.4.99.5</ecNumber>
    </recommendedName>
</protein>
<dbReference type="InterPro" id="IPR002701">
    <property type="entry name" value="CM_II_prokaryot"/>
</dbReference>
<gene>
    <name evidence="4" type="ORF">JANAI62_06440</name>
</gene>
<dbReference type="SUPFAM" id="SSF48600">
    <property type="entry name" value="Chorismate mutase II"/>
    <property type="match status" value="1"/>
</dbReference>